<keyword evidence="7" id="KW-1185">Reference proteome</keyword>
<evidence type="ECO:0008006" key="8">
    <source>
        <dbReference type="Google" id="ProtNLM"/>
    </source>
</evidence>
<dbReference type="EMBL" id="JARKHS020027623">
    <property type="protein sequence ID" value="KAK8765208.1"/>
    <property type="molecule type" value="Genomic_DNA"/>
</dbReference>
<dbReference type="GO" id="GO:0046872">
    <property type="term" value="F:metal ion binding"/>
    <property type="evidence" value="ECO:0007669"/>
    <property type="project" value="UniProtKB-KW"/>
</dbReference>
<evidence type="ECO:0000313" key="6">
    <source>
        <dbReference type="EMBL" id="KAK8765208.1"/>
    </source>
</evidence>
<dbReference type="GO" id="GO:0008081">
    <property type="term" value="F:phosphoric diester hydrolase activity"/>
    <property type="evidence" value="ECO:0007669"/>
    <property type="project" value="InterPro"/>
</dbReference>
<keyword evidence="2" id="KW-0479">Metal-binding</keyword>
<dbReference type="GO" id="GO:0016829">
    <property type="term" value="F:lyase activity"/>
    <property type="evidence" value="ECO:0007669"/>
    <property type="project" value="UniProtKB-KW"/>
</dbReference>
<dbReference type="PROSITE" id="PS50007">
    <property type="entry name" value="PIPLC_X_DOMAIN"/>
    <property type="match status" value="1"/>
</dbReference>
<sequence length="268" mass="27541">MANTPADVDRLLEEGANAIEVDVRFGTDGNAVRVYHGFPCDCFLDCEGEAPFTEHLEYIRSATSVEVPVSSAVNVLLYVNGVTYKDFFKGALEAMDDLPDSENWKLRLGFDFGPFLSLSDVGEAFADLNIHAHRWQGDGASNCIEDLFGSLLISSIVDCRDGQSQTCDYVDKAYVWNLDKSHTIEKMIKLSLFQIPALLIITLAAGIANAGYHHGGYGGGGGGYGGGGGGYGGGGYGGGGHGGGGYGGGGYGGGGGGGGGGGYGGGHG</sequence>
<dbReference type="Gene3D" id="3.20.20.190">
    <property type="entry name" value="Phosphatidylinositol (PI) phosphodiesterase"/>
    <property type="match status" value="1"/>
</dbReference>
<gene>
    <name evidence="6" type="ORF">V5799_032183</name>
</gene>
<keyword evidence="3" id="KW-0460">Magnesium</keyword>
<keyword evidence="5" id="KW-0456">Lyase</keyword>
<evidence type="ECO:0000256" key="2">
    <source>
        <dbReference type="ARBA" id="ARBA00022723"/>
    </source>
</evidence>
<evidence type="ECO:0000313" key="7">
    <source>
        <dbReference type="Proteomes" id="UP001321473"/>
    </source>
</evidence>
<accession>A0AAQ4DRW8</accession>
<dbReference type="Proteomes" id="UP001321473">
    <property type="component" value="Unassembled WGS sequence"/>
</dbReference>
<organism evidence="6 7">
    <name type="scientific">Amblyomma americanum</name>
    <name type="common">Lone star tick</name>
    <dbReference type="NCBI Taxonomy" id="6943"/>
    <lineage>
        <taxon>Eukaryota</taxon>
        <taxon>Metazoa</taxon>
        <taxon>Ecdysozoa</taxon>
        <taxon>Arthropoda</taxon>
        <taxon>Chelicerata</taxon>
        <taxon>Arachnida</taxon>
        <taxon>Acari</taxon>
        <taxon>Parasitiformes</taxon>
        <taxon>Ixodida</taxon>
        <taxon>Ixodoidea</taxon>
        <taxon>Ixodidae</taxon>
        <taxon>Amblyomminae</taxon>
        <taxon>Amblyomma</taxon>
    </lineage>
</organism>
<evidence type="ECO:0000256" key="3">
    <source>
        <dbReference type="ARBA" id="ARBA00022842"/>
    </source>
</evidence>
<evidence type="ECO:0000256" key="5">
    <source>
        <dbReference type="ARBA" id="ARBA00023239"/>
    </source>
</evidence>
<dbReference type="AlphaFoldDB" id="A0AAQ4DRW8"/>
<comment type="catalytic activity">
    <reaction evidence="1">
        <text>an N-(acyl)-sphingosylphosphoethanolamine = an N-(acyl)-sphingosyl-1,3-cyclic phosphate + ethanolamine</text>
        <dbReference type="Rhea" id="RHEA:60648"/>
        <dbReference type="ChEBI" id="CHEBI:57603"/>
        <dbReference type="ChEBI" id="CHEBI:143891"/>
        <dbReference type="ChEBI" id="CHEBI:143892"/>
    </reaction>
</comment>
<evidence type="ECO:0000256" key="1">
    <source>
        <dbReference type="ARBA" id="ARBA00000110"/>
    </source>
</evidence>
<proteinExistence type="predicted"/>
<dbReference type="InterPro" id="IPR017946">
    <property type="entry name" value="PLC-like_Pdiesterase_TIM-brl"/>
</dbReference>
<comment type="caution">
    <text evidence="6">The sequence shown here is derived from an EMBL/GenBank/DDBJ whole genome shotgun (WGS) entry which is preliminary data.</text>
</comment>
<reference evidence="6 7" key="1">
    <citation type="journal article" date="2023" name="Arcadia Sci">
        <title>De novo assembly of a long-read Amblyomma americanum tick genome.</title>
        <authorList>
            <person name="Chou S."/>
            <person name="Poskanzer K.E."/>
            <person name="Rollins M."/>
            <person name="Thuy-Boun P.S."/>
        </authorList>
    </citation>
    <scope>NUCLEOTIDE SEQUENCE [LARGE SCALE GENOMIC DNA]</scope>
    <source>
        <strain evidence="6">F_SG_1</strain>
        <tissue evidence="6">Salivary glands</tissue>
    </source>
</reference>
<dbReference type="GO" id="GO:0006629">
    <property type="term" value="P:lipid metabolic process"/>
    <property type="evidence" value="ECO:0007669"/>
    <property type="project" value="InterPro"/>
</dbReference>
<protein>
    <recommendedName>
        <fullName evidence="8">PLC-like phosphodiesterase</fullName>
    </recommendedName>
</protein>
<keyword evidence="4" id="KW-1015">Disulfide bond</keyword>
<name>A0AAQ4DRW8_AMBAM</name>
<evidence type="ECO:0000256" key="4">
    <source>
        <dbReference type="ARBA" id="ARBA00023157"/>
    </source>
</evidence>